<protein>
    <submittedName>
        <fullName evidence="2">Uncharacterized protein</fullName>
    </submittedName>
</protein>
<gene>
    <name evidence="2" type="ORF">V6N11_069664</name>
</gene>
<name>A0ABR2Q413_9ROSI</name>
<evidence type="ECO:0000313" key="2">
    <source>
        <dbReference type="EMBL" id="KAK8995221.1"/>
    </source>
</evidence>
<reference evidence="2 3" key="1">
    <citation type="journal article" date="2024" name="G3 (Bethesda)">
        <title>Genome assembly of Hibiscus sabdariffa L. provides insights into metabolisms of medicinal natural products.</title>
        <authorList>
            <person name="Kim T."/>
        </authorList>
    </citation>
    <scope>NUCLEOTIDE SEQUENCE [LARGE SCALE GENOMIC DNA]</scope>
    <source>
        <strain evidence="2">TK-2024</strain>
        <tissue evidence="2">Old leaves</tissue>
    </source>
</reference>
<feature type="region of interest" description="Disordered" evidence="1">
    <location>
        <begin position="58"/>
        <end position="83"/>
    </location>
</feature>
<accession>A0ABR2Q413</accession>
<comment type="caution">
    <text evidence="2">The sequence shown here is derived from an EMBL/GenBank/DDBJ whole genome shotgun (WGS) entry which is preliminary data.</text>
</comment>
<dbReference type="EMBL" id="JBBPBN010000046">
    <property type="protein sequence ID" value="KAK8995221.1"/>
    <property type="molecule type" value="Genomic_DNA"/>
</dbReference>
<dbReference type="InterPro" id="IPR001684">
    <property type="entry name" value="Ribosomal_bL27"/>
</dbReference>
<evidence type="ECO:0000313" key="3">
    <source>
        <dbReference type="Proteomes" id="UP001396334"/>
    </source>
</evidence>
<keyword evidence="3" id="KW-1185">Reference proteome</keyword>
<sequence length="83" mass="8846">MVTATMSFNLVGAFRGLSLSSSSTTFSFLNGKVGFIPKTTTVLLPKESPFTLTIESAHKEGASSTKNGRDSRGQLLDVKIYGD</sequence>
<dbReference type="Proteomes" id="UP001396334">
    <property type="component" value="Unassembled WGS sequence"/>
</dbReference>
<proteinExistence type="predicted"/>
<feature type="compositionally biased region" description="Basic and acidic residues" evidence="1">
    <location>
        <begin position="58"/>
        <end position="72"/>
    </location>
</feature>
<dbReference type="Pfam" id="PF01016">
    <property type="entry name" value="Ribosomal_L27"/>
    <property type="match status" value="1"/>
</dbReference>
<organism evidence="2 3">
    <name type="scientific">Hibiscus sabdariffa</name>
    <name type="common">roselle</name>
    <dbReference type="NCBI Taxonomy" id="183260"/>
    <lineage>
        <taxon>Eukaryota</taxon>
        <taxon>Viridiplantae</taxon>
        <taxon>Streptophyta</taxon>
        <taxon>Embryophyta</taxon>
        <taxon>Tracheophyta</taxon>
        <taxon>Spermatophyta</taxon>
        <taxon>Magnoliopsida</taxon>
        <taxon>eudicotyledons</taxon>
        <taxon>Gunneridae</taxon>
        <taxon>Pentapetalae</taxon>
        <taxon>rosids</taxon>
        <taxon>malvids</taxon>
        <taxon>Malvales</taxon>
        <taxon>Malvaceae</taxon>
        <taxon>Malvoideae</taxon>
        <taxon>Hibiscus</taxon>
    </lineage>
</organism>
<evidence type="ECO:0000256" key="1">
    <source>
        <dbReference type="SAM" id="MobiDB-lite"/>
    </source>
</evidence>